<keyword evidence="2" id="KW-0012">Acyltransferase</keyword>
<dbReference type="EMBL" id="AP025591">
    <property type="protein sequence ID" value="BDG01797.1"/>
    <property type="molecule type" value="Genomic_DNA"/>
</dbReference>
<reference evidence="5" key="1">
    <citation type="journal article" date="2022" name="Int. J. Syst. Evol. Microbiol.">
        <title>Anaeromyxobacter oryzae sp. nov., Anaeromyxobacter diazotrophicus sp. nov. and Anaeromyxobacter paludicola sp. nov., isolated from paddy soils.</title>
        <authorList>
            <person name="Itoh H."/>
            <person name="Xu Z."/>
            <person name="Mise K."/>
            <person name="Masuda Y."/>
            <person name="Ushijima N."/>
            <person name="Hayakawa C."/>
            <person name="Shiratori Y."/>
            <person name="Senoo K."/>
        </authorList>
    </citation>
    <scope>NUCLEOTIDE SEQUENCE [LARGE SCALE GENOMIC DNA]</scope>
    <source>
        <strain evidence="5">Red232</strain>
    </source>
</reference>
<evidence type="ECO:0000313" key="4">
    <source>
        <dbReference type="EMBL" id="BDG01797.1"/>
    </source>
</evidence>
<dbReference type="PANTHER" id="PTHR43877">
    <property type="entry name" value="AMINOALKYLPHOSPHONATE N-ACETYLTRANSFERASE-RELATED-RELATED"/>
    <property type="match status" value="1"/>
</dbReference>
<name>A0ABM7WQQ2_9BACT</name>
<dbReference type="InterPro" id="IPR016181">
    <property type="entry name" value="Acyl_CoA_acyltransferase"/>
</dbReference>
<keyword evidence="5" id="KW-1185">Reference proteome</keyword>
<protein>
    <submittedName>
        <fullName evidence="4">N-acetyltransferase</fullName>
    </submittedName>
</protein>
<dbReference type="InterPro" id="IPR000182">
    <property type="entry name" value="GNAT_dom"/>
</dbReference>
<feature type="domain" description="N-acetyltransferase" evidence="3">
    <location>
        <begin position="14"/>
        <end position="182"/>
    </location>
</feature>
<dbReference type="SUPFAM" id="SSF55729">
    <property type="entry name" value="Acyl-CoA N-acyltransferases (Nat)"/>
    <property type="match status" value="1"/>
</dbReference>
<dbReference type="Pfam" id="PF00583">
    <property type="entry name" value="Acetyltransf_1"/>
    <property type="match status" value="1"/>
</dbReference>
<evidence type="ECO:0000256" key="2">
    <source>
        <dbReference type="ARBA" id="ARBA00023315"/>
    </source>
</evidence>
<sequence length="182" mass="19766">MLPGVPTTPASTDFTLRLADACDCAAICAVHVNSWKWAYRGLVADSALDALSAADRVPIWREALAPASAHRISLVERDGRAIGFAAWGPPRDADVGADTAELYALYLEREAAGTGAAHSLMVRARAEMCEHRYARAVLWVLAANPRARRFYEKEGWAVDGAEKTVNLRGTELQAVRYATAVR</sequence>
<dbReference type="PROSITE" id="PS51186">
    <property type="entry name" value="GNAT"/>
    <property type="match status" value="1"/>
</dbReference>
<accession>A0ABM7WQQ2</accession>
<dbReference type="Proteomes" id="UP001162891">
    <property type="component" value="Chromosome"/>
</dbReference>
<proteinExistence type="predicted"/>
<evidence type="ECO:0000313" key="5">
    <source>
        <dbReference type="Proteomes" id="UP001162891"/>
    </source>
</evidence>
<evidence type="ECO:0000259" key="3">
    <source>
        <dbReference type="PROSITE" id="PS51186"/>
    </source>
</evidence>
<evidence type="ECO:0000256" key="1">
    <source>
        <dbReference type="ARBA" id="ARBA00022679"/>
    </source>
</evidence>
<dbReference type="CDD" id="cd04301">
    <property type="entry name" value="NAT_SF"/>
    <property type="match status" value="1"/>
</dbReference>
<dbReference type="InterPro" id="IPR050832">
    <property type="entry name" value="Bact_Acetyltransf"/>
</dbReference>
<dbReference type="Gene3D" id="3.40.630.30">
    <property type="match status" value="1"/>
</dbReference>
<organism evidence="4 5">
    <name type="scientific">Anaeromyxobacter oryzae</name>
    <dbReference type="NCBI Taxonomy" id="2918170"/>
    <lineage>
        <taxon>Bacteria</taxon>
        <taxon>Pseudomonadati</taxon>
        <taxon>Myxococcota</taxon>
        <taxon>Myxococcia</taxon>
        <taxon>Myxococcales</taxon>
        <taxon>Cystobacterineae</taxon>
        <taxon>Anaeromyxobacteraceae</taxon>
        <taxon>Anaeromyxobacter</taxon>
    </lineage>
</organism>
<gene>
    <name evidence="4" type="ORF">AMOR_07930</name>
</gene>
<keyword evidence="1" id="KW-0808">Transferase</keyword>